<dbReference type="AlphaFoldDB" id="J3MSS3"/>
<comment type="similarity">
    <text evidence="1">Belongs to the cytochrome P450 family.</text>
</comment>
<organism evidence="7">
    <name type="scientific">Oryza brachyantha</name>
    <name type="common">malo sina</name>
    <dbReference type="NCBI Taxonomy" id="4533"/>
    <lineage>
        <taxon>Eukaryota</taxon>
        <taxon>Viridiplantae</taxon>
        <taxon>Streptophyta</taxon>
        <taxon>Embryophyta</taxon>
        <taxon>Tracheophyta</taxon>
        <taxon>Spermatophyta</taxon>
        <taxon>Magnoliopsida</taxon>
        <taxon>Liliopsida</taxon>
        <taxon>Poales</taxon>
        <taxon>Poaceae</taxon>
        <taxon>BOP clade</taxon>
        <taxon>Oryzoideae</taxon>
        <taxon>Oryzeae</taxon>
        <taxon>Oryzinae</taxon>
        <taxon>Oryza</taxon>
    </lineage>
</organism>
<dbReference type="GO" id="GO:0020037">
    <property type="term" value="F:heme binding"/>
    <property type="evidence" value="ECO:0007669"/>
    <property type="project" value="InterPro"/>
</dbReference>
<keyword evidence="4 6" id="KW-1133">Transmembrane helix</keyword>
<evidence type="ECO:0000256" key="1">
    <source>
        <dbReference type="ARBA" id="ARBA00010617"/>
    </source>
</evidence>
<dbReference type="PANTHER" id="PTHR47955:SF21">
    <property type="entry name" value="OS06G0642300 PROTEIN"/>
    <property type="match status" value="1"/>
</dbReference>
<keyword evidence="6" id="KW-0472">Membrane</keyword>
<dbReference type="PRINTS" id="PR00463">
    <property type="entry name" value="EP450I"/>
</dbReference>
<evidence type="ECO:0000256" key="4">
    <source>
        <dbReference type="ARBA" id="ARBA00022989"/>
    </source>
</evidence>
<dbReference type="SUPFAM" id="SSF48264">
    <property type="entry name" value="Cytochrome P450"/>
    <property type="match status" value="1"/>
</dbReference>
<dbReference type="EnsemblPlants" id="OB08G21530.1">
    <property type="protein sequence ID" value="OB08G21530.1"/>
    <property type="gene ID" value="OB08G21530"/>
</dbReference>
<reference evidence="7" key="1">
    <citation type="journal article" date="2013" name="Nat. Commun.">
        <title>Whole-genome sequencing of Oryza brachyantha reveals mechanisms underlying Oryza genome evolution.</title>
        <authorList>
            <person name="Chen J."/>
            <person name="Huang Q."/>
            <person name="Gao D."/>
            <person name="Wang J."/>
            <person name="Lang Y."/>
            <person name="Liu T."/>
            <person name="Li B."/>
            <person name="Bai Z."/>
            <person name="Luis Goicoechea J."/>
            <person name="Liang C."/>
            <person name="Chen C."/>
            <person name="Zhang W."/>
            <person name="Sun S."/>
            <person name="Liao Y."/>
            <person name="Zhang X."/>
            <person name="Yang L."/>
            <person name="Song C."/>
            <person name="Wang M."/>
            <person name="Shi J."/>
            <person name="Liu G."/>
            <person name="Liu J."/>
            <person name="Zhou H."/>
            <person name="Zhou W."/>
            <person name="Yu Q."/>
            <person name="An N."/>
            <person name="Chen Y."/>
            <person name="Cai Q."/>
            <person name="Wang B."/>
            <person name="Liu B."/>
            <person name="Min J."/>
            <person name="Huang Y."/>
            <person name="Wu H."/>
            <person name="Li Z."/>
            <person name="Zhang Y."/>
            <person name="Yin Y."/>
            <person name="Song W."/>
            <person name="Jiang J."/>
            <person name="Jackson S.A."/>
            <person name="Wing R.A."/>
            <person name="Wang J."/>
            <person name="Chen M."/>
        </authorList>
    </citation>
    <scope>NUCLEOTIDE SEQUENCE [LARGE SCALE GENOMIC DNA]</scope>
    <source>
        <strain evidence="7">cv. IRGC 101232</strain>
    </source>
</reference>
<dbReference type="Proteomes" id="UP000006038">
    <property type="component" value="Chromosome 8"/>
</dbReference>
<evidence type="ECO:0000313" key="8">
    <source>
        <dbReference type="Proteomes" id="UP000006038"/>
    </source>
</evidence>
<dbReference type="InterPro" id="IPR036396">
    <property type="entry name" value="Cyt_P450_sf"/>
</dbReference>
<dbReference type="PANTHER" id="PTHR47955">
    <property type="entry name" value="CYTOCHROME P450 FAMILY 71 PROTEIN"/>
    <property type="match status" value="1"/>
</dbReference>
<keyword evidence="3" id="KW-0479">Metal-binding</keyword>
<proteinExistence type="inferred from homology"/>
<dbReference type="HOGENOM" id="CLU_001570_4_1_1"/>
<evidence type="ECO:0008006" key="9">
    <source>
        <dbReference type="Google" id="ProtNLM"/>
    </source>
</evidence>
<sequence length="426" mass="46726">MAMEGNLLDLPWSFDLLLVLLLPLLVAVVYVSPALRRGRRISGGAEGPRPLPPGPWRLPVIGSLHHLALSPTPRLVHRTLAGLARRCGAPFKSLRLGELPVVVASTADAAREMLKTHDAVFSTRAMSVTLRESIGDRGGITFFPYGKLWRHLRGICTAELLGAKRVRSLRPMREEQVARLVDGIAAAAGGEPVNVSRQIAETVTDLALRAVMGDCFVWREEFLETVDSVTKKLTGFAVADLFPSSRLLRAVGSTVRDMKVLNARVFELVDRAIEKHREKKKAAAHDGGDDDTIGDTDRECLLSTLLRIHEEEDDGTLTMATVKAVVVDMFGAGSDTTSKALEWAISELVKNPEVMQNAQAEIRHALQGKSRVTEDDLINLKYPKNIIKETLRLHPVVPIVVPRECQESCEILGYNVPKGAIMIANI</sequence>
<evidence type="ECO:0000256" key="2">
    <source>
        <dbReference type="ARBA" id="ARBA00022692"/>
    </source>
</evidence>
<evidence type="ECO:0000256" key="5">
    <source>
        <dbReference type="ARBA" id="ARBA00023004"/>
    </source>
</evidence>
<dbReference type="eggNOG" id="KOG0156">
    <property type="taxonomic scope" value="Eukaryota"/>
</dbReference>
<keyword evidence="5" id="KW-0408">Iron</keyword>
<dbReference type="GO" id="GO:0005506">
    <property type="term" value="F:iron ion binding"/>
    <property type="evidence" value="ECO:0007669"/>
    <property type="project" value="InterPro"/>
</dbReference>
<reference evidence="7" key="2">
    <citation type="submission" date="2013-04" db="UniProtKB">
        <authorList>
            <consortium name="EnsemblPlants"/>
        </authorList>
    </citation>
    <scope>IDENTIFICATION</scope>
</reference>
<dbReference type="Gramene" id="OB08G21530.1">
    <property type="protein sequence ID" value="OB08G21530.1"/>
    <property type="gene ID" value="OB08G21530"/>
</dbReference>
<evidence type="ECO:0000313" key="7">
    <source>
        <dbReference type="EnsemblPlants" id="OB08G21530.1"/>
    </source>
</evidence>
<dbReference type="GO" id="GO:0004497">
    <property type="term" value="F:monooxygenase activity"/>
    <property type="evidence" value="ECO:0007669"/>
    <property type="project" value="InterPro"/>
</dbReference>
<dbReference type="InterPro" id="IPR002401">
    <property type="entry name" value="Cyt_P450_E_grp-I"/>
</dbReference>
<evidence type="ECO:0000256" key="3">
    <source>
        <dbReference type="ARBA" id="ARBA00022723"/>
    </source>
</evidence>
<name>J3MSS3_ORYBR</name>
<dbReference type="GO" id="GO:0016705">
    <property type="term" value="F:oxidoreductase activity, acting on paired donors, with incorporation or reduction of molecular oxygen"/>
    <property type="evidence" value="ECO:0007669"/>
    <property type="project" value="InterPro"/>
</dbReference>
<keyword evidence="8" id="KW-1185">Reference proteome</keyword>
<keyword evidence="2 6" id="KW-0812">Transmembrane</keyword>
<dbReference type="Pfam" id="PF00067">
    <property type="entry name" value="p450"/>
    <property type="match status" value="1"/>
</dbReference>
<accession>J3MSS3</accession>
<dbReference type="InterPro" id="IPR001128">
    <property type="entry name" value="Cyt_P450"/>
</dbReference>
<feature type="transmembrane region" description="Helical" evidence="6">
    <location>
        <begin position="12"/>
        <end position="31"/>
    </location>
</feature>
<protein>
    <recommendedName>
        <fullName evidence="9">Cytochrome P450</fullName>
    </recommendedName>
</protein>
<dbReference type="PRINTS" id="PR00385">
    <property type="entry name" value="P450"/>
</dbReference>
<dbReference type="STRING" id="4533.J3MSS3"/>
<evidence type="ECO:0000256" key="6">
    <source>
        <dbReference type="SAM" id="Phobius"/>
    </source>
</evidence>
<dbReference type="Gene3D" id="1.10.630.10">
    <property type="entry name" value="Cytochrome P450"/>
    <property type="match status" value="1"/>
</dbReference>